<evidence type="ECO:0000313" key="1">
    <source>
        <dbReference type="Proteomes" id="UP000887580"/>
    </source>
</evidence>
<organism evidence="1 2">
    <name type="scientific">Panagrolaimus sp. PS1159</name>
    <dbReference type="NCBI Taxonomy" id="55785"/>
    <lineage>
        <taxon>Eukaryota</taxon>
        <taxon>Metazoa</taxon>
        <taxon>Ecdysozoa</taxon>
        <taxon>Nematoda</taxon>
        <taxon>Chromadorea</taxon>
        <taxon>Rhabditida</taxon>
        <taxon>Tylenchina</taxon>
        <taxon>Panagrolaimomorpha</taxon>
        <taxon>Panagrolaimoidea</taxon>
        <taxon>Panagrolaimidae</taxon>
        <taxon>Panagrolaimus</taxon>
    </lineage>
</organism>
<protein>
    <submittedName>
        <fullName evidence="2">FLYWCH-type domain-containing protein</fullName>
    </submittedName>
</protein>
<reference evidence="2" key="1">
    <citation type="submission" date="2022-11" db="UniProtKB">
        <authorList>
            <consortium name="WormBaseParasite"/>
        </authorList>
    </citation>
    <scope>IDENTIFICATION</scope>
</reference>
<dbReference type="WBParaSite" id="PS1159_v2.g11235.t1">
    <property type="protein sequence ID" value="PS1159_v2.g11235.t1"/>
    <property type="gene ID" value="PS1159_v2.g11235"/>
</dbReference>
<evidence type="ECO:0000313" key="2">
    <source>
        <dbReference type="WBParaSite" id="PS1159_v2.g11235.t1"/>
    </source>
</evidence>
<name>A0AC35EVY8_9BILA</name>
<proteinExistence type="predicted"/>
<sequence length="240" mass="27410">MDGFPRILKDSISAKGYVFMNIERAVEEAEILQINYMLANLKETTPSQSRKRQIEVNLNSSNERADSMDETEERENQPAAKRIKRGKSSAYIKREEASSMVEVKQKASSTNLKYINTVNRTSYFKCTIDGCNYKWKAILTDELCYNILETNLEHNHGPVERKDGIMVAIKDIIIERINGNEAVNPQAILQRAQTLGIRQLPTSLQVKNSVAYLKRVLIPHFNKTSFADLELLVKEILTDE</sequence>
<dbReference type="Proteomes" id="UP000887580">
    <property type="component" value="Unplaced"/>
</dbReference>
<accession>A0AC35EVY8</accession>